<gene>
    <name evidence="2" type="ORF">SAZU_1620</name>
</gene>
<evidence type="ECO:0000313" key="3">
    <source>
        <dbReference type="Proteomes" id="UP000053859"/>
    </source>
</evidence>
<sequence>MVVVADVTGQIFRYEVPVDDRWHEIAGCSTPLHVDCRDPWTVEFWAWQREDLPARRYRVFGTGQPIPDGTHYRGTTIAPGGQLVWHLIEQP</sequence>
<keyword evidence="3" id="KW-1185">Reference proteome</keyword>
<proteinExistence type="predicted"/>
<accession>A0A0K8PGP7</accession>
<feature type="domain" description="DUF7352" evidence="1">
    <location>
        <begin position="10"/>
        <end position="90"/>
    </location>
</feature>
<dbReference type="AlphaFoldDB" id="A0A0K8PGP7"/>
<dbReference type="EMBL" id="DF968221">
    <property type="protein sequence ID" value="GAP46883.1"/>
    <property type="molecule type" value="Genomic_DNA"/>
</dbReference>
<name>A0A0K8PGP7_STRAJ</name>
<dbReference type="InterPro" id="IPR055776">
    <property type="entry name" value="DUF7352"/>
</dbReference>
<dbReference type="Pfam" id="PF24043">
    <property type="entry name" value="DUF7352"/>
    <property type="match status" value="1"/>
</dbReference>
<dbReference type="Proteomes" id="UP000053859">
    <property type="component" value="Unassembled WGS sequence"/>
</dbReference>
<protein>
    <recommendedName>
        <fullName evidence="1">DUF7352 domain-containing protein</fullName>
    </recommendedName>
</protein>
<evidence type="ECO:0000313" key="2">
    <source>
        <dbReference type="EMBL" id="GAP46883.1"/>
    </source>
</evidence>
<dbReference type="OrthoDB" id="3483425at2"/>
<reference evidence="2" key="1">
    <citation type="journal article" date="2015" name="Genome Announc.">
        <title>Draft Genome Sequence of Thiostrepton-Producing Streptomyces azureus ATCC 14921.</title>
        <authorList>
            <person name="Sakihara K."/>
            <person name="Maeda J."/>
            <person name="Tashiro K."/>
            <person name="Fujino Y."/>
            <person name="Kuhara S."/>
            <person name="Ohshima T."/>
            <person name="Ogata S."/>
            <person name="Doi K."/>
        </authorList>
    </citation>
    <scope>NUCLEOTIDE SEQUENCE [LARGE SCALE GENOMIC DNA]</scope>
    <source>
        <strain evidence="2">ATCC14921</strain>
    </source>
</reference>
<dbReference type="PATRIC" id="fig|146537.3.peg.1708"/>
<dbReference type="RefSeq" id="WP_059416178.1">
    <property type="nucleotide sequence ID" value="NZ_DF968221.1"/>
</dbReference>
<organism evidence="2 3">
    <name type="scientific">Streptomyces azureus</name>
    <dbReference type="NCBI Taxonomy" id="146537"/>
    <lineage>
        <taxon>Bacteria</taxon>
        <taxon>Bacillati</taxon>
        <taxon>Actinomycetota</taxon>
        <taxon>Actinomycetes</taxon>
        <taxon>Kitasatosporales</taxon>
        <taxon>Streptomycetaceae</taxon>
        <taxon>Streptomyces</taxon>
    </lineage>
</organism>
<evidence type="ECO:0000259" key="1">
    <source>
        <dbReference type="Pfam" id="PF24043"/>
    </source>
</evidence>